<proteinExistence type="predicted"/>
<dbReference type="EMBL" id="JBHRWW010000006">
    <property type="protein sequence ID" value="MFC3688768.1"/>
    <property type="molecule type" value="Genomic_DNA"/>
</dbReference>
<organism evidence="2 3">
    <name type="scientific">Aquipuribacter hungaricus</name>
    <dbReference type="NCBI Taxonomy" id="545624"/>
    <lineage>
        <taxon>Bacteria</taxon>
        <taxon>Bacillati</taxon>
        <taxon>Actinomycetota</taxon>
        <taxon>Actinomycetes</taxon>
        <taxon>Micrococcales</taxon>
        <taxon>Intrasporangiaceae</taxon>
        <taxon>Aquipuribacter</taxon>
    </lineage>
</organism>
<keyword evidence="3" id="KW-1185">Reference proteome</keyword>
<gene>
    <name evidence="2" type="ORF">ACFOLH_10485</name>
</gene>
<keyword evidence="1" id="KW-1133">Transmembrane helix</keyword>
<keyword evidence="1" id="KW-0472">Membrane</keyword>
<comment type="caution">
    <text evidence="2">The sequence shown here is derived from an EMBL/GenBank/DDBJ whole genome shotgun (WGS) entry which is preliminary data.</text>
</comment>
<dbReference type="RefSeq" id="WP_340295786.1">
    <property type="nucleotide sequence ID" value="NZ_JBBEOI010000304.1"/>
</dbReference>
<reference evidence="3" key="1">
    <citation type="journal article" date="2019" name="Int. J. Syst. Evol. Microbiol.">
        <title>The Global Catalogue of Microorganisms (GCM) 10K type strain sequencing project: providing services to taxonomists for standard genome sequencing and annotation.</title>
        <authorList>
            <consortium name="The Broad Institute Genomics Platform"/>
            <consortium name="The Broad Institute Genome Sequencing Center for Infectious Disease"/>
            <person name="Wu L."/>
            <person name="Ma J."/>
        </authorList>
    </citation>
    <scope>NUCLEOTIDE SEQUENCE [LARGE SCALE GENOMIC DNA]</scope>
    <source>
        <strain evidence="3">NCAIM B.02333</strain>
    </source>
</reference>
<dbReference type="Proteomes" id="UP001595685">
    <property type="component" value="Unassembled WGS sequence"/>
</dbReference>
<evidence type="ECO:0000256" key="1">
    <source>
        <dbReference type="SAM" id="Phobius"/>
    </source>
</evidence>
<feature type="transmembrane region" description="Helical" evidence="1">
    <location>
        <begin position="7"/>
        <end position="25"/>
    </location>
</feature>
<sequence length="62" mass="6162">MHLRGSPYAYLVVAVVLVLLAGQVPGTAVPLVLGALGVAAGVAGVVLLVRQGRDPNGPPGQH</sequence>
<name>A0ABV7WJN3_9MICO</name>
<evidence type="ECO:0000313" key="2">
    <source>
        <dbReference type="EMBL" id="MFC3688768.1"/>
    </source>
</evidence>
<keyword evidence="1" id="KW-0812">Transmembrane</keyword>
<feature type="transmembrane region" description="Helical" evidence="1">
    <location>
        <begin position="31"/>
        <end position="49"/>
    </location>
</feature>
<evidence type="ECO:0008006" key="4">
    <source>
        <dbReference type="Google" id="ProtNLM"/>
    </source>
</evidence>
<accession>A0ABV7WJN3</accession>
<protein>
    <recommendedName>
        <fullName evidence="4">Secreted protein with PEP-CTERM sorting signal</fullName>
    </recommendedName>
</protein>
<evidence type="ECO:0000313" key="3">
    <source>
        <dbReference type="Proteomes" id="UP001595685"/>
    </source>
</evidence>